<feature type="domain" description="Post-SET" evidence="3">
    <location>
        <begin position="113"/>
        <end position="129"/>
    </location>
</feature>
<accession>A0A7W9SM72</accession>
<dbReference type="Pfam" id="PF00856">
    <property type="entry name" value="SET"/>
    <property type="match status" value="1"/>
</dbReference>
<dbReference type="EMBL" id="JACHGW010000001">
    <property type="protein sequence ID" value="MBB6049211.1"/>
    <property type="molecule type" value="Genomic_DNA"/>
</dbReference>
<dbReference type="InterPro" id="IPR003616">
    <property type="entry name" value="Post-SET_dom"/>
</dbReference>
<protein>
    <recommendedName>
        <fullName evidence="3">Post-SET domain-containing protein</fullName>
    </recommendedName>
</protein>
<sequence>MLEKTRVGVLRHEGQFQLRATEAITAGERLFRIEGERTNTPTRYSVQLDETTHIDLGERPLEEFLDRYFWRFMNHHCEPSTFLRGDEVYAARNLAPWDELTFNYNTTEYDMAEPFDCRCGSPHCQRVVRGFRWLPAAEQEALRPWLAPYLLRLLDSA</sequence>
<evidence type="ECO:0000313" key="4">
    <source>
        <dbReference type="EMBL" id="MBB6049211.1"/>
    </source>
</evidence>
<dbReference type="InterPro" id="IPR053201">
    <property type="entry name" value="Flavunoidine_N-MTase"/>
</dbReference>
<dbReference type="PANTHER" id="PTHR12350">
    <property type="entry name" value="HISTONE-LYSINE N-METHYLTRANSFERASE-RELATED"/>
    <property type="match status" value="1"/>
</dbReference>
<reference evidence="4 5" key="1">
    <citation type="submission" date="2020-08" db="EMBL/GenBank/DDBJ databases">
        <title>Genomic Encyclopedia of Type Strains, Phase IV (KMG-IV): sequencing the most valuable type-strain genomes for metagenomic binning, comparative biology and taxonomic classification.</title>
        <authorList>
            <person name="Goeker M."/>
        </authorList>
    </citation>
    <scope>NUCLEOTIDE SEQUENCE [LARGE SCALE GENOMIC DNA]</scope>
    <source>
        <strain evidence="4 5">DSM 23562</strain>
    </source>
</reference>
<dbReference type="GO" id="GO:0016740">
    <property type="term" value="F:transferase activity"/>
    <property type="evidence" value="ECO:0007669"/>
    <property type="project" value="UniProtKB-KW"/>
</dbReference>
<dbReference type="InterPro" id="IPR046341">
    <property type="entry name" value="SET_dom_sf"/>
</dbReference>
<dbReference type="PANTHER" id="PTHR12350:SF19">
    <property type="entry name" value="SET DOMAIN-CONTAINING PROTEIN"/>
    <property type="match status" value="1"/>
</dbReference>
<evidence type="ECO:0000256" key="2">
    <source>
        <dbReference type="ARBA" id="ARBA00022691"/>
    </source>
</evidence>
<dbReference type="InterPro" id="IPR001214">
    <property type="entry name" value="SET_dom"/>
</dbReference>
<dbReference type="AlphaFoldDB" id="A0A7W9SM72"/>
<keyword evidence="1" id="KW-0808">Transferase</keyword>
<keyword evidence="2" id="KW-0949">S-adenosyl-L-methionine</keyword>
<dbReference type="SUPFAM" id="SSF82199">
    <property type="entry name" value="SET domain"/>
    <property type="match status" value="1"/>
</dbReference>
<dbReference type="Gene3D" id="2.170.270.10">
    <property type="entry name" value="SET domain"/>
    <property type="match status" value="1"/>
</dbReference>
<keyword evidence="5" id="KW-1185">Reference proteome</keyword>
<gene>
    <name evidence="4" type="ORF">HNQ39_000973</name>
</gene>
<organism evidence="4 5">
    <name type="scientific">Armatimonas rosea</name>
    <dbReference type="NCBI Taxonomy" id="685828"/>
    <lineage>
        <taxon>Bacteria</taxon>
        <taxon>Bacillati</taxon>
        <taxon>Armatimonadota</taxon>
        <taxon>Armatimonadia</taxon>
        <taxon>Armatimonadales</taxon>
        <taxon>Armatimonadaceae</taxon>
        <taxon>Armatimonas</taxon>
    </lineage>
</organism>
<dbReference type="Proteomes" id="UP000520814">
    <property type="component" value="Unassembled WGS sequence"/>
</dbReference>
<evidence type="ECO:0000259" key="3">
    <source>
        <dbReference type="PROSITE" id="PS50868"/>
    </source>
</evidence>
<dbReference type="RefSeq" id="WP_184192826.1">
    <property type="nucleotide sequence ID" value="NZ_JACHGW010000001.1"/>
</dbReference>
<proteinExistence type="predicted"/>
<comment type="caution">
    <text evidence="4">The sequence shown here is derived from an EMBL/GenBank/DDBJ whole genome shotgun (WGS) entry which is preliminary data.</text>
</comment>
<name>A0A7W9SM72_ARMRO</name>
<evidence type="ECO:0000313" key="5">
    <source>
        <dbReference type="Proteomes" id="UP000520814"/>
    </source>
</evidence>
<dbReference type="PROSITE" id="PS50868">
    <property type="entry name" value="POST_SET"/>
    <property type="match status" value="1"/>
</dbReference>
<evidence type="ECO:0000256" key="1">
    <source>
        <dbReference type="ARBA" id="ARBA00022679"/>
    </source>
</evidence>